<keyword evidence="1" id="KW-1185">Reference proteome</keyword>
<reference evidence="1" key="1">
    <citation type="journal article" date="2014" name="Nat. Commun.">
        <title>The tobacco genome sequence and its comparison with those of tomato and potato.</title>
        <authorList>
            <person name="Sierro N."/>
            <person name="Battey J.N."/>
            <person name="Ouadi S."/>
            <person name="Bakaher N."/>
            <person name="Bovet L."/>
            <person name="Willig A."/>
            <person name="Goepfert S."/>
            <person name="Peitsch M.C."/>
            <person name="Ivanov N.V."/>
        </authorList>
    </citation>
    <scope>NUCLEOTIDE SEQUENCE [LARGE SCALE GENOMIC DNA]</scope>
</reference>
<dbReference type="OrthoDB" id="1303429at2759"/>
<accession>A0A1S3YQF9</accession>
<dbReference type="RefSeq" id="XP_016454444.1">
    <property type="nucleotide sequence ID" value="XM_016598958.1"/>
</dbReference>
<evidence type="ECO:0000313" key="2">
    <source>
        <dbReference type="RefSeq" id="XP_016454444.2"/>
    </source>
</evidence>
<protein>
    <submittedName>
        <fullName evidence="2">Uncharacterized protein LOC107778666 isoform X1</fullName>
    </submittedName>
</protein>
<sequence length="515" mass="57854">MNVSTSFCISACIFQAIFHGSVGMDIDKLGQQLSAMEVHQYPTNGLCAALYSVSTIWCSVKEADAKGTLFSVSSDHMQLSEVLLLCRIGFFVAENVMLGMARNLRGLLCIFPDEVMYVYVMLELSWTSRISPKLNELLSYFSKTALKTFPVVSSMSHSWFAIDSFLVKTLVYSCFLFSFELQNRQLVAQYHMSNAKLPINVILDSSELLVKHEVFEPLWEGNYIFIKDGIRLMHQIKFLHGRPTWESSKASFVEFIMTLLAALLYGVIQAFDKVLRVNRQGNFIYPSGVLCYVEKRMNVVDMSLRFHPSMITPLALKSLKLDLLAYGNTKFQNVTFTKIVAVIGGNSSGESIVALLLERFYDPIDFKDQEPESFAITILEIILYRTLVAHMFKVLVDAFAVIELGKNLFVLWSFDAEHSLIDIVDGLVVAATSTLGYIFFLGHCEHFGMTTICCDYATSTIPDSNLKDKVLFEDMSIVMNGLNQNELLGPGSGLHTSQDVKQPNKRLLGCNWDPG</sequence>
<reference evidence="2" key="2">
    <citation type="submission" date="2025-08" db="UniProtKB">
        <authorList>
            <consortium name="RefSeq"/>
        </authorList>
    </citation>
    <scope>IDENTIFICATION</scope>
    <source>
        <tissue evidence="2">Leaf</tissue>
    </source>
</reference>
<gene>
    <name evidence="2" type="primary">LOC107778666</name>
</gene>
<organism evidence="1 2">
    <name type="scientific">Nicotiana tabacum</name>
    <name type="common">Common tobacco</name>
    <dbReference type="NCBI Taxonomy" id="4097"/>
    <lineage>
        <taxon>Eukaryota</taxon>
        <taxon>Viridiplantae</taxon>
        <taxon>Streptophyta</taxon>
        <taxon>Embryophyta</taxon>
        <taxon>Tracheophyta</taxon>
        <taxon>Spermatophyta</taxon>
        <taxon>Magnoliopsida</taxon>
        <taxon>eudicotyledons</taxon>
        <taxon>Gunneridae</taxon>
        <taxon>Pentapetalae</taxon>
        <taxon>asterids</taxon>
        <taxon>lamiids</taxon>
        <taxon>Solanales</taxon>
        <taxon>Solanaceae</taxon>
        <taxon>Nicotianoideae</taxon>
        <taxon>Nicotianeae</taxon>
        <taxon>Nicotiana</taxon>
    </lineage>
</organism>
<dbReference type="Proteomes" id="UP000790787">
    <property type="component" value="Chromosome 7"/>
</dbReference>
<dbReference type="RefSeq" id="XP_016454444.2">
    <property type="nucleotide sequence ID" value="XM_016598958.2"/>
</dbReference>
<dbReference type="PaxDb" id="4097-A0A1S3YQF9"/>
<dbReference type="AlphaFoldDB" id="A0A1S3YQF9"/>
<dbReference type="KEGG" id="nta:107778667"/>
<name>A0A1S3YQF9_TOBAC</name>
<dbReference type="STRING" id="4097.A0A1S3YQF9"/>
<proteinExistence type="predicted"/>
<evidence type="ECO:0000313" key="1">
    <source>
        <dbReference type="Proteomes" id="UP000790787"/>
    </source>
</evidence>